<dbReference type="Pfam" id="PF13191">
    <property type="entry name" value="AAA_16"/>
    <property type="match status" value="1"/>
</dbReference>
<keyword evidence="5" id="KW-1185">Reference proteome</keyword>
<dbReference type="GO" id="GO:0004016">
    <property type="term" value="F:adenylate cyclase activity"/>
    <property type="evidence" value="ECO:0007669"/>
    <property type="project" value="UniProtKB-ARBA"/>
</dbReference>
<dbReference type="PROSITE" id="PS50125">
    <property type="entry name" value="GUANYLATE_CYCLASE_2"/>
    <property type="match status" value="2"/>
</dbReference>
<dbReference type="GO" id="GO:0005524">
    <property type="term" value="F:ATP binding"/>
    <property type="evidence" value="ECO:0007669"/>
    <property type="project" value="UniProtKB-KW"/>
</dbReference>
<dbReference type="SMART" id="SM00044">
    <property type="entry name" value="CYCc"/>
    <property type="match status" value="1"/>
</dbReference>
<accession>A0A250IMC4</accession>
<evidence type="ECO:0000259" key="3">
    <source>
        <dbReference type="PROSITE" id="PS50125"/>
    </source>
</evidence>
<dbReference type="InterPro" id="IPR011990">
    <property type="entry name" value="TPR-like_helical_dom_sf"/>
</dbReference>
<feature type="domain" description="Guanylate cyclase" evidence="3">
    <location>
        <begin position="40"/>
        <end position="161"/>
    </location>
</feature>
<dbReference type="SUPFAM" id="SSF52540">
    <property type="entry name" value="P-loop containing nucleoside triphosphate hydrolases"/>
    <property type="match status" value="1"/>
</dbReference>
<dbReference type="EMBL" id="CP022163">
    <property type="protein sequence ID" value="ATB32899.1"/>
    <property type="molecule type" value="Genomic_DNA"/>
</dbReference>
<dbReference type="GO" id="GO:0009190">
    <property type="term" value="P:cyclic nucleotide biosynthetic process"/>
    <property type="evidence" value="ECO:0007669"/>
    <property type="project" value="InterPro"/>
</dbReference>
<evidence type="ECO:0000313" key="5">
    <source>
        <dbReference type="Proteomes" id="UP000217289"/>
    </source>
</evidence>
<dbReference type="GO" id="GO:0035556">
    <property type="term" value="P:intracellular signal transduction"/>
    <property type="evidence" value="ECO:0007669"/>
    <property type="project" value="InterPro"/>
</dbReference>
<proteinExistence type="predicted"/>
<keyword evidence="2" id="KW-0067">ATP-binding</keyword>
<dbReference type="CDD" id="cd07302">
    <property type="entry name" value="CHD"/>
    <property type="match status" value="2"/>
</dbReference>
<name>A0A250IMC4_9BACT</name>
<reference evidence="4 5" key="1">
    <citation type="submission" date="2017-06" db="EMBL/GenBank/DDBJ databases">
        <authorList>
            <person name="Kim H.J."/>
            <person name="Triplett B.A."/>
        </authorList>
    </citation>
    <scope>NUCLEOTIDE SEQUENCE [LARGE SCALE GENOMIC DNA]</scope>
    <source>
        <strain evidence="4 5">DSM 14713</strain>
    </source>
</reference>
<dbReference type="Gene3D" id="3.30.70.1230">
    <property type="entry name" value="Nucleotide cyclase"/>
    <property type="match status" value="2"/>
</dbReference>
<dbReference type="RefSeq" id="WP_095981025.1">
    <property type="nucleotide sequence ID" value="NZ_CP022163.1"/>
</dbReference>
<dbReference type="SUPFAM" id="SSF55073">
    <property type="entry name" value="Nucleotide cyclase"/>
    <property type="match status" value="2"/>
</dbReference>
<dbReference type="GO" id="GO:0005737">
    <property type="term" value="C:cytoplasm"/>
    <property type="evidence" value="ECO:0007669"/>
    <property type="project" value="TreeGrafter"/>
</dbReference>
<dbReference type="Gene3D" id="1.25.40.10">
    <property type="entry name" value="Tetratricopeptide repeat domain"/>
    <property type="match status" value="1"/>
</dbReference>
<dbReference type="InterPro" id="IPR027417">
    <property type="entry name" value="P-loop_NTPase"/>
</dbReference>
<dbReference type="Proteomes" id="UP000217289">
    <property type="component" value="Chromosome"/>
</dbReference>
<gene>
    <name evidence="4" type="ORF">MEBOL_006388</name>
</gene>
<sequence>MIPTSRLQALASFVPSSLVRGLAADETRPREGARSSAPAVLLFADVSGFTPLTEALERSGPEGAERLSAVINTCFSTLLETVLDHGGDILRFAGDAILALWPAEEPSDSARMAARCAQAIQVAVAKLDVEGVRLKLRIGITAGPVVLSDVGGENGRWEFLATGPILREMAQAQGDARPGEVVLSAEAWRWLGGIARGEALPSGCIRLEELPSMPLPRVRLPEAYARMERSLRAYLPEVVLRRLDAGHSQWLSEFRAATILFIGLMDPSLSTGERPETIQHAFRAIQAGLQRYEGGATQVVVDDKGVVTVAAFGLPPLSHEDDASRACRAALQIHASLTRLGLTPCLGITSGRVLCCAYGTAFRREYVMVGRAVNLSARLMQASRGRILCDSHTARLASHQMMFETLDPIQVKGRQEPVELFRLVAASSAYQRPPRQVPLVGRREERARLAEAVHALSTRAEGGMVWIEGEAGMGKSRLVEHLIAEASSAGLETSLGEGHVLEGATPYHVWREPLARLLGLKDLPDEAARTALLLSLLENRPDAREKASLLNELLSVSVPETDWVRGLSGELRANNTRELLMGLLAEACQARPRVVVLDDVHWMDSSSWELVTTLQGRLGRLLLVLASRQMEHPPAGASQLRAHPGLLHLLLERLHPLDTLSLVSARIGARSLTPELAEYIREKAEGNPFFSGELAFTLVEHGHVVIDQDVARLKPGTELSQLDLPHTVQGVVSSRIDRLTPTQQLVLKVASIVGRVFSLETIEALYPVKEDKSRVGEELEALVRTRLVTRQMAESKPVYAFEHALIQDAAYAMMIFSQRRRLHRDLAMLLEREPDSRGGVALHARMAHHWRMAEESSHAVTHLEKAGTVALSTGAFREAYAFLWDARQLGERLEIDSLRRARWSAGMGEALRRVGDMSDAQEHLSEALRFLGRRLPRTPSGWMTRGLWEVGRQFTHLLFQRAPQNSHAANERLSLSSRVLAMMGQIYFFYRQPAKLLTCSLMSINDAEAAGRMGVAAEAYATLAYTAGLAQLLKLSLRYTSFMRATSDPSAQALSYLTESSIVSFCGAPSRSLALGEQALEKMRRLNDPNGMGQALIPLILSMQLWGYSKKALRYREALLTVGRESTNPQHFSWAHVLGSPSLLMQARPEELLAGLGELKPLLPQIEREEPTIAFGHHTASALAFAHLEDWGQAREWALRAFSLREGFMPKIHNYCDVFGLAGLVDVCFLLWENALSHGMADANEWRRHTLTALRALRRFARIHPFGRTFVERFEGHHHAVTGDTSRALRLFIRARNSAREYGLEHEEGVALYELGRWSPEHKQRRAFLSEAHDIFTRLEAVHDLRAMEPLAPEFTSESHQLAVG</sequence>
<feature type="domain" description="Guanylate cyclase" evidence="3">
    <location>
        <begin position="258"/>
        <end position="380"/>
    </location>
</feature>
<dbReference type="PANTHER" id="PTHR16305:SF28">
    <property type="entry name" value="GUANYLATE CYCLASE DOMAIN-CONTAINING PROTEIN"/>
    <property type="match status" value="1"/>
</dbReference>
<dbReference type="InterPro" id="IPR041664">
    <property type="entry name" value="AAA_16"/>
</dbReference>
<evidence type="ECO:0000256" key="1">
    <source>
        <dbReference type="ARBA" id="ARBA00022741"/>
    </source>
</evidence>
<protein>
    <recommendedName>
        <fullName evidence="3">Guanylate cyclase domain-containing protein</fullName>
    </recommendedName>
</protein>
<dbReference type="KEGG" id="mbd:MEBOL_006388"/>
<organism evidence="4 5">
    <name type="scientific">Melittangium boletus DSM 14713</name>
    <dbReference type="NCBI Taxonomy" id="1294270"/>
    <lineage>
        <taxon>Bacteria</taxon>
        <taxon>Pseudomonadati</taxon>
        <taxon>Myxococcota</taxon>
        <taxon>Myxococcia</taxon>
        <taxon>Myxococcales</taxon>
        <taxon>Cystobacterineae</taxon>
        <taxon>Archangiaceae</taxon>
        <taxon>Melittangium</taxon>
    </lineage>
</organism>
<dbReference type="InterPro" id="IPR001054">
    <property type="entry name" value="A/G_cyclase"/>
</dbReference>
<keyword evidence="1" id="KW-0547">Nucleotide-binding</keyword>
<dbReference type="InterPro" id="IPR029787">
    <property type="entry name" value="Nucleotide_cyclase"/>
</dbReference>
<dbReference type="Gene3D" id="3.40.50.300">
    <property type="entry name" value="P-loop containing nucleotide triphosphate hydrolases"/>
    <property type="match status" value="1"/>
</dbReference>
<evidence type="ECO:0000313" key="4">
    <source>
        <dbReference type="EMBL" id="ATB32899.1"/>
    </source>
</evidence>
<evidence type="ECO:0000256" key="2">
    <source>
        <dbReference type="ARBA" id="ARBA00022840"/>
    </source>
</evidence>
<dbReference type="Pfam" id="PF00211">
    <property type="entry name" value="Guanylate_cyc"/>
    <property type="match status" value="1"/>
</dbReference>
<dbReference type="OrthoDB" id="341967at2"/>
<dbReference type="PANTHER" id="PTHR16305">
    <property type="entry name" value="TESTICULAR SOLUBLE ADENYLYL CYCLASE"/>
    <property type="match status" value="1"/>
</dbReference>